<dbReference type="PROSITE" id="PS50082">
    <property type="entry name" value="WD_REPEATS_2"/>
    <property type="match status" value="1"/>
</dbReference>
<keyword evidence="1" id="KW-0853">WD repeat</keyword>
<keyword evidence="4" id="KW-1185">Reference proteome</keyword>
<dbReference type="RefSeq" id="XP_068356834.1">
    <property type="nucleotide sequence ID" value="XM_068506409.1"/>
</dbReference>
<feature type="repeat" description="WD" evidence="1">
    <location>
        <begin position="2160"/>
        <end position="2185"/>
    </location>
</feature>
<dbReference type="GeneID" id="94841113"/>
<dbReference type="SUPFAM" id="SSF50978">
    <property type="entry name" value="WD40 repeat-like"/>
    <property type="match status" value="1"/>
</dbReference>
<dbReference type="Proteomes" id="UP000179807">
    <property type="component" value="Unassembled WGS sequence"/>
</dbReference>
<dbReference type="InterPro" id="IPR000409">
    <property type="entry name" value="BEACH_dom"/>
</dbReference>
<reference evidence="3" key="1">
    <citation type="submission" date="2016-10" db="EMBL/GenBank/DDBJ databases">
        <authorList>
            <person name="Benchimol M."/>
            <person name="Almeida L.G."/>
            <person name="Vasconcelos A.T."/>
            <person name="Perreira-Neves A."/>
            <person name="Rosa I.A."/>
            <person name="Tasca T."/>
            <person name="Bogo M.R."/>
            <person name="de Souza W."/>
        </authorList>
    </citation>
    <scope>NUCLEOTIDE SEQUENCE [LARGE SCALE GENOMIC DNA]</scope>
    <source>
        <strain evidence="3">K</strain>
    </source>
</reference>
<dbReference type="InterPro" id="IPR050865">
    <property type="entry name" value="BEACH_Domain"/>
</dbReference>
<dbReference type="Pfam" id="PF02138">
    <property type="entry name" value="Beach"/>
    <property type="match status" value="2"/>
</dbReference>
<organism evidence="3 4">
    <name type="scientific">Tritrichomonas foetus</name>
    <dbReference type="NCBI Taxonomy" id="1144522"/>
    <lineage>
        <taxon>Eukaryota</taxon>
        <taxon>Metamonada</taxon>
        <taxon>Parabasalia</taxon>
        <taxon>Tritrichomonadida</taxon>
        <taxon>Tritrichomonadidae</taxon>
        <taxon>Tritrichomonas</taxon>
    </lineage>
</organism>
<dbReference type="Gene3D" id="1.10.1540.10">
    <property type="entry name" value="BEACH domain"/>
    <property type="match status" value="2"/>
</dbReference>
<dbReference type="SMART" id="SM01026">
    <property type="entry name" value="Beach"/>
    <property type="match status" value="1"/>
</dbReference>
<evidence type="ECO:0000259" key="2">
    <source>
        <dbReference type="SMART" id="SM01026"/>
    </source>
</evidence>
<feature type="domain" description="BEACH" evidence="2">
    <location>
        <begin position="1878"/>
        <end position="2050"/>
    </location>
</feature>
<dbReference type="Gene3D" id="2.60.120.200">
    <property type="match status" value="1"/>
</dbReference>
<dbReference type="Gene3D" id="2.130.10.10">
    <property type="entry name" value="YVTN repeat-like/Quinoprotein amine dehydrogenase"/>
    <property type="match status" value="1"/>
</dbReference>
<dbReference type="SUPFAM" id="SSF81837">
    <property type="entry name" value="BEACH domain"/>
    <property type="match status" value="1"/>
</dbReference>
<dbReference type="InterPro" id="IPR013320">
    <property type="entry name" value="ConA-like_dom_sf"/>
</dbReference>
<dbReference type="SUPFAM" id="SSF49899">
    <property type="entry name" value="Concanavalin A-like lectins/glucanases"/>
    <property type="match status" value="1"/>
</dbReference>
<dbReference type="InterPro" id="IPR015943">
    <property type="entry name" value="WD40/YVTN_repeat-like_dom_sf"/>
</dbReference>
<dbReference type="OrthoDB" id="26681at2759"/>
<comment type="caution">
    <text evidence="3">The sequence shown here is derived from an EMBL/GenBank/DDBJ whole genome shotgun (WGS) entry which is preliminary data.</text>
</comment>
<dbReference type="VEuPathDB" id="TrichDB:TRFO_28833"/>
<accession>A0A1J4JYC7</accession>
<dbReference type="EMBL" id="MLAK01000817">
    <property type="protein sequence ID" value="OHT03698.1"/>
    <property type="molecule type" value="Genomic_DNA"/>
</dbReference>
<name>A0A1J4JYC7_9EUKA</name>
<gene>
    <name evidence="3" type="ORF">TRFO_28833</name>
</gene>
<dbReference type="PANTHER" id="PTHR13743">
    <property type="entry name" value="BEIGE/BEACH-RELATED"/>
    <property type="match status" value="1"/>
</dbReference>
<evidence type="ECO:0000313" key="4">
    <source>
        <dbReference type="Proteomes" id="UP000179807"/>
    </source>
</evidence>
<dbReference type="InterPro" id="IPR001680">
    <property type="entry name" value="WD40_rpt"/>
</dbReference>
<dbReference type="InterPro" id="IPR036322">
    <property type="entry name" value="WD40_repeat_dom_sf"/>
</dbReference>
<evidence type="ECO:0000313" key="3">
    <source>
        <dbReference type="EMBL" id="OHT03698.1"/>
    </source>
</evidence>
<dbReference type="InterPro" id="IPR036372">
    <property type="entry name" value="BEACH_dom_sf"/>
</dbReference>
<sequence length="2358" mass="269860">MLESLQSKIQHSGGEPMHFVWGKYFLKSREIPRDFSKQFPQLEPFRNMLTFKAIDKNVLKDKLKLINDKTDFNKVLAPLFNLDKPIDMNAFNLFSKATGLQLAKTSKKTFKVIFCACMRHFIHISFHFSEIIDGTLKGNAQEQILRNLTYIPTFFFNQENKYFDDFLVILQTLYYTFKIKYTTIFAESVNLSVRKLWFKFVTSLVSLSKPEFALHPDQPGKTLTFISEILGNILAKITPWDLEFVNNVTFIFRSFGIAPQFYGECISCNTTYVLNSIALNTTVQPPELYKFGVVCLDIFYQCIKSSKLNEGIFAFQFPQIISFIRWTIKNFPTNMSDSIAVLTDINDPEQLGPFNINQYFSYMDSIHFNDRNFNPEILDILQQIKTIIEQFTDPRPLLSKLVADLGNNSDASFTVQHFQVYILFVAQVIFAFKEQDIAFVFKDSWSALMQPLVFPVQKGAKYDKQLTEACLLIMLRCFMYEDSIRVSIFDQIFEYIRKYGEICLSYFSLFLNSLLITDENSQFGSTLSKSKLIYVIMEISSRRLAYFDFFRLYVDKYAKFAFLNPRVSHFLCDAYMDEKRHDSAFRLIEMGLRLGESAENSVLMIVQGITQNISKLLQTKSNRVLELFTLIGTSIQELPDSVLSKMTTTFDVCSQIAVVFPDQMDIIIQLFVQVEKLSSAAFDALLNPDCKVYFNLLTAMEHNKQDDKLVNLLLSLATADSNMIRNPKALDLVFIRAATSSKENQIIKKINDMCNTSHENVFQLCLANGPEHIMKRLETAKDIETRNSLVSLYMKLCQSRFTASSFYSAIRILRRPTFEHPHIILNIYNQLIKTQKAEKAPQSFFHFNGHGTGIFGPPQVSISEPFTFITSFKVNDIKAVNGYPIISLHPSKGTGVSIRFNDDKLRLVSHDSRKIINVTFNCTFVGGKWYSIMAVFTHKNVQLFVDGKNDSTATPTTQLTMFCDKCEINIATETKSARGSGLPADIGPTFLLKSTDTKQLLLINESVPATLSNIIIASYLPSNATNSSIKKVSAQCNSVEYRGMIESSSRSMMNVLSNKSVAPNFIQLFTRLNGCEQCIGKKPPTYCHNCGALALRDGTQYLINMLEILTQLLKANNLFNEFLLVTKGAQLIAQFISQIKMEYFNVKCIECLLDMFGAIQQPKLAVSYAESIWMNFDFISLMPNDQQITFLTAAHQAFDRNKSAFLNITSVERVLYKYINEENDSALNTLLEQFLQNLISSANSKQLLSVFFSIPYANISVGCTLSILNMVFLLITRNDVTMQTVLKDFSYFQPFVPLMAIPDSNIQIKALQCILRLSSNLNESLEKAMIQCAVAFNKSENDEKLFALLTSTLKENIDVFPFWATVCRYMKEPKKHIQALDLKKFTKVPLWYYWIFAIQPLDANQILPLIKDEDDIYMLFDFFEVYYNETGVDLSGLKKIILKSLMEEKINRKNLKMVFRYLFYTKSQLFTKKLNSLEHYLNNKLKLLSPKSNCKSLFHVNVDKSGKWVDIDVAHDVLNHITNDSSFVVNFQEKYNIHSYVIFAYIAHVICLFEGTNKVPIEKIFKPLLDNADIVTAYTAASILATTWDLPFLQQYLEIYTDDLDSPQLQLYNFEEKISHAENSFTHTLMKRIATSLVSCVPSKEPNDDVSLNAFCSFSNPSVYIPIIETYGRFKEEQARRIIDERTERRRLLNTFSSNLQIGCGPWALATDKIKFIMLNSISRTGIHNLMKIDIATLVQPTKRTYANKFPAKNISIACEIDGEFLFEKNSIIFEGKDKEQTRIPIKADNVAFIFTDRKFPGHPEAIEMFTFDNRSFVYSIPNAATKQSILKQMETTLKNSEKITAPKFDFIVNLLNVNQGKIQKLTSQELFQKLRLMELWQQMKITNFEYIYYLNVLYGKSIHTIDNYPVFPSINGSTPKLDFSDPKFYGVFPRFNQQTGDDILSLLVRVKPYSLLFNKMKNKVVIKSTADIRIGIPEMYCFPVLYLNENHFPNIEDIKLPQWASNYPHYYVSILRRALESEFVSINLNRWIDQAFPDLKFFTKPHQPRGKPMMIQQYQFDATIQSPTLRIRKQIVYCNNNTLIDLRDSKAHATYVVPTEVQGTFLTASRHHRFAIIGTKKAQNITLVSFTPGQPNLKTLNIQRNDSMSQITCATIIGNRYLVTGSTDNAVVVWRINNNNNNITVNPVSKTSFHNDGIVCVAGNSELGILVSVDRHFNVVFETLLSETFIRCVELEVTSMQSKLLMPLVDVFKSGAVTLIQPGESSSRLILFSTRGKVIMEKQIPGKIVETDKLYLNSSCEYLIVGVEKVGLKVIDVATLQTMREMEFKDFTGKFTAIPKSNTLLAEIGGALRTLRF</sequence>
<dbReference type="PANTHER" id="PTHR13743:SF112">
    <property type="entry name" value="BEACH DOMAIN-CONTAINING PROTEIN"/>
    <property type="match status" value="1"/>
</dbReference>
<proteinExistence type="predicted"/>
<evidence type="ECO:0000256" key="1">
    <source>
        <dbReference type="PROSITE-ProRule" id="PRU00221"/>
    </source>
</evidence>
<protein>
    <recommendedName>
        <fullName evidence="2">BEACH domain-containing protein</fullName>
    </recommendedName>
</protein>